<keyword evidence="1" id="KW-0732">Signal</keyword>
<dbReference type="InterPro" id="IPR007372">
    <property type="entry name" value="Lipid/polyisoprenoid-bd_YceI"/>
</dbReference>
<dbReference type="PANTHER" id="PTHR34406">
    <property type="entry name" value="PROTEIN YCEI"/>
    <property type="match status" value="1"/>
</dbReference>
<dbReference type="PANTHER" id="PTHR34406:SF1">
    <property type="entry name" value="PROTEIN YCEI"/>
    <property type="match status" value="1"/>
</dbReference>
<comment type="caution">
    <text evidence="3">The sequence shown here is derived from an EMBL/GenBank/DDBJ whole genome shotgun (WGS) entry which is preliminary data.</text>
</comment>
<keyword evidence="4" id="KW-1185">Reference proteome</keyword>
<feature type="signal peptide" evidence="1">
    <location>
        <begin position="1"/>
        <end position="27"/>
    </location>
</feature>
<evidence type="ECO:0000256" key="1">
    <source>
        <dbReference type="SAM" id="SignalP"/>
    </source>
</evidence>
<gene>
    <name evidence="3" type="ORF">KDM92_07570</name>
</gene>
<dbReference type="InterPro" id="IPR036761">
    <property type="entry name" value="TTHA0802/YceI-like_sf"/>
</dbReference>
<dbReference type="Pfam" id="PF04264">
    <property type="entry name" value="YceI"/>
    <property type="match status" value="1"/>
</dbReference>
<proteinExistence type="predicted"/>
<dbReference type="Proteomes" id="UP000680158">
    <property type="component" value="Unassembled WGS sequence"/>
</dbReference>
<dbReference type="EMBL" id="JAGSPM010000003">
    <property type="protein sequence ID" value="MBR7746434.1"/>
    <property type="molecule type" value="Genomic_DNA"/>
</dbReference>
<name>A0A941I3X7_9BURK</name>
<sequence length="190" mass="20902">MISRPLKKISASVLAITALCSSTLLLAANLNLDAGKSTVHFVFKQMEVPVQARFKKFQAQIDYNAAKPELSSAKVEIDLNSVDLPAPEYNQEVLKKEWFNAVQFAKANFVSTSMKNLGAGKLEVSGNLTIKGKTQAVRFPLQVKSEGKALSFEGNLPIKRLQFNIGEGEWKDTSMVADEVIIKFKVVTNP</sequence>
<evidence type="ECO:0000313" key="4">
    <source>
        <dbReference type="Proteomes" id="UP000680158"/>
    </source>
</evidence>
<organism evidence="3 4">
    <name type="scientific">Undibacterium baiyunense</name>
    <dbReference type="NCBI Taxonomy" id="2828731"/>
    <lineage>
        <taxon>Bacteria</taxon>
        <taxon>Pseudomonadati</taxon>
        <taxon>Pseudomonadota</taxon>
        <taxon>Betaproteobacteria</taxon>
        <taxon>Burkholderiales</taxon>
        <taxon>Oxalobacteraceae</taxon>
        <taxon>Undibacterium</taxon>
    </lineage>
</organism>
<dbReference type="RefSeq" id="WP_212683765.1">
    <property type="nucleotide sequence ID" value="NZ_JAGSPM010000003.1"/>
</dbReference>
<accession>A0A941I3X7</accession>
<evidence type="ECO:0000313" key="3">
    <source>
        <dbReference type="EMBL" id="MBR7746434.1"/>
    </source>
</evidence>
<reference evidence="3 4" key="1">
    <citation type="submission" date="2021-04" db="EMBL/GenBank/DDBJ databases">
        <title>novel species isolated from subtropical streams in China.</title>
        <authorList>
            <person name="Lu H."/>
        </authorList>
    </citation>
    <scope>NUCLEOTIDE SEQUENCE [LARGE SCALE GENOMIC DNA]</scope>
    <source>
        <strain evidence="3 4">BYS107W</strain>
    </source>
</reference>
<protein>
    <submittedName>
        <fullName evidence="3">YceI family protein</fullName>
    </submittedName>
</protein>
<feature type="domain" description="Lipid/polyisoprenoid-binding YceI-like" evidence="2">
    <location>
        <begin position="29"/>
        <end position="189"/>
    </location>
</feature>
<feature type="chain" id="PRO_5036815801" evidence="1">
    <location>
        <begin position="28"/>
        <end position="190"/>
    </location>
</feature>
<dbReference type="SUPFAM" id="SSF101874">
    <property type="entry name" value="YceI-like"/>
    <property type="match status" value="1"/>
</dbReference>
<dbReference type="SMART" id="SM00867">
    <property type="entry name" value="YceI"/>
    <property type="match status" value="1"/>
</dbReference>
<dbReference type="Gene3D" id="2.40.128.110">
    <property type="entry name" value="Lipid/polyisoprenoid-binding, YceI-like"/>
    <property type="match status" value="1"/>
</dbReference>
<evidence type="ECO:0000259" key="2">
    <source>
        <dbReference type="SMART" id="SM00867"/>
    </source>
</evidence>
<dbReference type="AlphaFoldDB" id="A0A941I3X7"/>